<feature type="coiled-coil region" evidence="1">
    <location>
        <begin position="109"/>
        <end position="136"/>
    </location>
</feature>
<keyword evidence="3" id="KW-1185">Reference proteome</keyword>
<reference evidence="2" key="1">
    <citation type="submission" date="2021-04" db="EMBL/GenBank/DDBJ databases">
        <authorList>
            <person name="Chebbi M.A.C M."/>
        </authorList>
    </citation>
    <scope>NUCLEOTIDE SEQUENCE</scope>
</reference>
<keyword evidence="1" id="KW-0175">Coiled coil</keyword>
<comment type="caution">
    <text evidence="2">The sequence shown here is derived from an EMBL/GenBank/DDBJ whole genome shotgun (WGS) entry which is preliminary data.</text>
</comment>
<organism evidence="2 3">
    <name type="scientific">Cotesia congregata</name>
    <name type="common">Parasitoid wasp</name>
    <name type="synonym">Apanteles congregatus</name>
    <dbReference type="NCBI Taxonomy" id="51543"/>
    <lineage>
        <taxon>Eukaryota</taxon>
        <taxon>Metazoa</taxon>
        <taxon>Ecdysozoa</taxon>
        <taxon>Arthropoda</taxon>
        <taxon>Hexapoda</taxon>
        <taxon>Insecta</taxon>
        <taxon>Pterygota</taxon>
        <taxon>Neoptera</taxon>
        <taxon>Endopterygota</taxon>
        <taxon>Hymenoptera</taxon>
        <taxon>Apocrita</taxon>
        <taxon>Ichneumonoidea</taxon>
        <taxon>Braconidae</taxon>
        <taxon>Microgastrinae</taxon>
        <taxon>Cotesia</taxon>
    </lineage>
</organism>
<dbReference type="Proteomes" id="UP000786811">
    <property type="component" value="Unassembled WGS sequence"/>
</dbReference>
<sequence length="175" mass="19813">MGMKEINTWVLIRRYDKLESDNAKLQTSLKKLTLSHDMISDELKSLICGSIDVDDDGSKVFKIRRFDNNLIPLSTLLNGSSPERPFIIDVVGVHQYCPVETRTILPSYIDALQAKFKDLEKRVKLAETALPNLNDNHVKSIEDAATQLSTCLHFLDRRLDELIPASWQSQINSSA</sequence>
<protein>
    <submittedName>
        <fullName evidence="2">Uncharacterized protein</fullName>
    </submittedName>
</protein>
<gene>
    <name evidence="2" type="ORF">HICCMSTLAB_LOCUS1493</name>
</gene>
<evidence type="ECO:0000256" key="1">
    <source>
        <dbReference type="SAM" id="Coils"/>
    </source>
</evidence>
<name>A0A8J2H3Q4_COTCN</name>
<dbReference type="AlphaFoldDB" id="A0A8J2H3Q4"/>
<evidence type="ECO:0000313" key="3">
    <source>
        <dbReference type="Proteomes" id="UP000786811"/>
    </source>
</evidence>
<proteinExistence type="predicted"/>
<evidence type="ECO:0000313" key="2">
    <source>
        <dbReference type="EMBL" id="CAG5075339.1"/>
    </source>
</evidence>
<accession>A0A8J2H3Q4</accession>
<dbReference type="OrthoDB" id="7659889at2759"/>
<dbReference type="EMBL" id="CAJNRD030001116">
    <property type="protein sequence ID" value="CAG5075339.1"/>
    <property type="molecule type" value="Genomic_DNA"/>
</dbReference>